<comment type="caution">
    <text evidence="3">The sequence shown here is derived from an EMBL/GenBank/DDBJ whole genome shotgun (WGS) entry which is preliminary data.</text>
</comment>
<keyword evidence="4" id="KW-1185">Reference proteome</keyword>
<accession>A0ABR5F2G9</accession>
<protein>
    <recommendedName>
        <fullName evidence="2">DUF8175 domain-containing protein</fullName>
    </recommendedName>
</protein>
<feature type="transmembrane region" description="Helical" evidence="1">
    <location>
        <begin position="31"/>
        <end position="51"/>
    </location>
</feature>
<dbReference type="EMBL" id="JWIO01000023">
    <property type="protein sequence ID" value="KLL10915.1"/>
    <property type="molecule type" value="Genomic_DNA"/>
</dbReference>
<sequence length="266" mass="27938">MIVLSIRAIQVMVERRKGTDMAGERRFSTGVGLLAAAGLVAVGIAVGLVLVSGRGGSPTPAPAPPTGTAGAVPVPGGPVLPDSGLPVLDFSDLTWLDFHGFALPVSPAAGPRILADDRASGFAHTPLGAALAAIHVVFRTDAIVGAYIFEPTIAEQATGADQPALLTRTRIAAARYTIPDRLTGRFSDPIFRYAGVRFDVAAPDRVVLYVATDAVDSTGTTGYAAMRIELRWERGDWRIVVPPGGNWETVITRIASTAGFQLFPRR</sequence>
<dbReference type="Proteomes" id="UP000035425">
    <property type="component" value="Unassembled WGS sequence"/>
</dbReference>
<evidence type="ECO:0000313" key="4">
    <source>
        <dbReference type="Proteomes" id="UP000035425"/>
    </source>
</evidence>
<evidence type="ECO:0000259" key="2">
    <source>
        <dbReference type="Pfam" id="PF26526"/>
    </source>
</evidence>
<gene>
    <name evidence="3" type="ORF">FrCorBMG51_14880</name>
</gene>
<dbReference type="RefSeq" id="WP_047223663.1">
    <property type="nucleotide sequence ID" value="NZ_JWIO01000023.1"/>
</dbReference>
<keyword evidence="1" id="KW-0472">Membrane</keyword>
<keyword evidence="1" id="KW-0812">Transmembrane</keyword>
<dbReference type="InterPro" id="IPR058488">
    <property type="entry name" value="DUF8175"/>
</dbReference>
<keyword evidence="1" id="KW-1133">Transmembrane helix</keyword>
<feature type="domain" description="DUF8175" evidence="2">
    <location>
        <begin position="60"/>
        <end position="260"/>
    </location>
</feature>
<proteinExistence type="predicted"/>
<name>A0ABR5F2G9_9ACTN</name>
<dbReference type="Pfam" id="PF26526">
    <property type="entry name" value="DUF8175"/>
    <property type="match status" value="1"/>
</dbReference>
<evidence type="ECO:0000256" key="1">
    <source>
        <dbReference type="SAM" id="Phobius"/>
    </source>
</evidence>
<organism evidence="3 4">
    <name type="scientific">Protofrankia coriariae</name>
    <dbReference type="NCBI Taxonomy" id="1562887"/>
    <lineage>
        <taxon>Bacteria</taxon>
        <taxon>Bacillati</taxon>
        <taxon>Actinomycetota</taxon>
        <taxon>Actinomycetes</taxon>
        <taxon>Frankiales</taxon>
        <taxon>Frankiaceae</taxon>
        <taxon>Protofrankia</taxon>
    </lineage>
</organism>
<reference evidence="3 4" key="1">
    <citation type="submission" date="2014-12" db="EMBL/GenBank/DDBJ databases">
        <title>Frankia sp. BMG5.1 draft genome.</title>
        <authorList>
            <person name="Gtari M."/>
            <person name="Ghodhbane-Gtari F."/>
            <person name="Nouioui I."/>
            <person name="Ktari A."/>
            <person name="Hezbri K."/>
            <person name="Mimouni W."/>
            <person name="Sbissi I."/>
            <person name="Ayari A."/>
            <person name="Yamanaka T."/>
            <person name="Normand P."/>
            <person name="Tisa L.S."/>
            <person name="Boudabous A."/>
        </authorList>
    </citation>
    <scope>NUCLEOTIDE SEQUENCE [LARGE SCALE GENOMIC DNA]</scope>
    <source>
        <strain evidence="3 4">BMG5.1</strain>
    </source>
</reference>
<evidence type="ECO:0000313" key="3">
    <source>
        <dbReference type="EMBL" id="KLL10915.1"/>
    </source>
</evidence>